<dbReference type="SUPFAM" id="SSF51556">
    <property type="entry name" value="Metallo-dependent hydrolases"/>
    <property type="match status" value="1"/>
</dbReference>
<protein>
    <submittedName>
        <fullName evidence="4">Amidohydrolase</fullName>
    </submittedName>
</protein>
<name>A0A2D0NCP1_FLAN2</name>
<organism evidence="4 5">
    <name type="scientific">Flavilitoribacter nigricans (strain ATCC 23147 / DSM 23189 / NBRC 102662 / NCIMB 1420 / SS-2)</name>
    <name type="common">Lewinella nigricans</name>
    <dbReference type="NCBI Taxonomy" id="1122177"/>
    <lineage>
        <taxon>Bacteria</taxon>
        <taxon>Pseudomonadati</taxon>
        <taxon>Bacteroidota</taxon>
        <taxon>Saprospiria</taxon>
        <taxon>Saprospirales</taxon>
        <taxon>Lewinellaceae</taxon>
        <taxon>Flavilitoribacter</taxon>
    </lineage>
</organism>
<evidence type="ECO:0000313" key="5">
    <source>
        <dbReference type="Proteomes" id="UP000223913"/>
    </source>
</evidence>
<evidence type="ECO:0000256" key="1">
    <source>
        <dbReference type="SAM" id="SignalP"/>
    </source>
</evidence>
<dbReference type="PANTHER" id="PTHR43135">
    <property type="entry name" value="ALPHA-D-RIBOSE 1-METHYLPHOSPHONATE 5-TRIPHOSPHATE DIPHOSPHATASE"/>
    <property type="match status" value="1"/>
</dbReference>
<evidence type="ECO:0000259" key="2">
    <source>
        <dbReference type="Pfam" id="PF01979"/>
    </source>
</evidence>
<keyword evidence="4" id="KW-0378">Hydrolase</keyword>
<dbReference type="InterPro" id="IPR051781">
    <property type="entry name" value="Metallo-dep_Hydrolase"/>
</dbReference>
<proteinExistence type="predicted"/>
<evidence type="ECO:0000259" key="3">
    <source>
        <dbReference type="Pfam" id="PF12680"/>
    </source>
</evidence>
<dbReference type="InterPro" id="IPR037401">
    <property type="entry name" value="SnoaL-like"/>
</dbReference>
<comment type="caution">
    <text evidence="4">The sequence shown here is derived from an EMBL/GenBank/DDBJ whole genome shotgun (WGS) entry which is preliminary data.</text>
</comment>
<dbReference type="Proteomes" id="UP000223913">
    <property type="component" value="Unassembled WGS sequence"/>
</dbReference>
<dbReference type="InterPro" id="IPR032710">
    <property type="entry name" value="NTF2-like_dom_sf"/>
</dbReference>
<reference evidence="4 5" key="1">
    <citation type="submission" date="2017-10" db="EMBL/GenBank/DDBJ databases">
        <title>The draft genome sequence of Lewinella nigricans NBRC 102662.</title>
        <authorList>
            <person name="Wang K."/>
        </authorList>
    </citation>
    <scope>NUCLEOTIDE SEQUENCE [LARGE SCALE GENOMIC DNA]</scope>
    <source>
        <strain evidence="4 5">NBRC 102662</strain>
    </source>
</reference>
<dbReference type="RefSeq" id="WP_099150231.1">
    <property type="nucleotide sequence ID" value="NZ_PDUD01000018.1"/>
</dbReference>
<accession>A0A2D0NCP1</accession>
<feature type="chain" id="PRO_5012497250" evidence="1">
    <location>
        <begin position="19"/>
        <end position="570"/>
    </location>
</feature>
<dbReference type="InterPro" id="IPR006680">
    <property type="entry name" value="Amidohydro-rel"/>
</dbReference>
<feature type="signal peptide" evidence="1">
    <location>
        <begin position="1"/>
        <end position="18"/>
    </location>
</feature>
<dbReference type="GO" id="GO:0016810">
    <property type="term" value="F:hydrolase activity, acting on carbon-nitrogen (but not peptide) bonds"/>
    <property type="evidence" value="ECO:0007669"/>
    <property type="project" value="InterPro"/>
</dbReference>
<dbReference type="Pfam" id="PF01979">
    <property type="entry name" value="Amidohydro_1"/>
    <property type="match status" value="1"/>
</dbReference>
<evidence type="ECO:0000313" key="4">
    <source>
        <dbReference type="EMBL" id="PHN06247.1"/>
    </source>
</evidence>
<dbReference type="EMBL" id="PDUD01000018">
    <property type="protein sequence ID" value="PHN06247.1"/>
    <property type="molecule type" value="Genomic_DNA"/>
</dbReference>
<dbReference type="InterPro" id="IPR011059">
    <property type="entry name" value="Metal-dep_hydrolase_composite"/>
</dbReference>
<dbReference type="Gene3D" id="3.20.20.140">
    <property type="entry name" value="Metal-dependent hydrolases"/>
    <property type="match status" value="1"/>
</dbReference>
<dbReference type="Gene3D" id="2.30.40.10">
    <property type="entry name" value="Urease, subunit C, domain 1"/>
    <property type="match status" value="1"/>
</dbReference>
<dbReference type="Pfam" id="PF12680">
    <property type="entry name" value="SnoaL_2"/>
    <property type="match status" value="1"/>
</dbReference>
<dbReference type="InterPro" id="IPR032466">
    <property type="entry name" value="Metal_Hydrolase"/>
</dbReference>
<feature type="domain" description="Amidohydrolase-related" evidence="2">
    <location>
        <begin position="73"/>
        <end position="451"/>
    </location>
</feature>
<sequence>MKYGFSLALLLLVSLLFGQETTLAITDINYIDVVEGRALKGSILIEDGKIRAVGPDISIPDGVTKLNGSGQWLIPGLVDAHIHLFQSGGLYTRPDAINLTKNRPYEEEIAWLQEQAPDLLKRYLRSGITTVIDVGGPMYNYTIRDLYRDSTLYPNLFLTGPLVSTYQPAAFQIEDPPIVKVNNKEEAIALVQKQLPYQPDFIKIWYIATRELSAESTYEIIEATIAESHRHGLKVAVHATQLNTAKLAIKAGADILVHSVDDPVDDEFIRSLVENEVVYIPTLMVGGQYLKAFAQKLDHTAADFAYANPIPLGSLHDPQHFPEGSVFDRYEARLPTLEARQAREDSIMDANLELISRQSVTIATGTDAGNIGTLHTSSYFSEIDRMKGAGLSNAQILAASTINGAKILDMGDELGSIETGKIADLVVLNRNPLEDIQAIQDVAYVIKAGNLMQPDTILLPTPEDLVQQQLNGYNARNIEAFVAPYSEDVELYNFPDQLIGKGKEQMRVNYSGMFKQIPDLHCELVNRTIMGNTVIDHERVTGFPGGRVLQAIAIYKIVDHKIAKVYFISE</sequence>
<dbReference type="OrthoDB" id="9797498at2"/>
<gene>
    <name evidence="4" type="ORF">CRP01_11765</name>
</gene>
<dbReference type="AlphaFoldDB" id="A0A2D0NCP1"/>
<dbReference type="SUPFAM" id="SSF51338">
    <property type="entry name" value="Composite domain of metallo-dependent hydrolases"/>
    <property type="match status" value="1"/>
</dbReference>
<dbReference type="SUPFAM" id="SSF54427">
    <property type="entry name" value="NTF2-like"/>
    <property type="match status" value="1"/>
</dbReference>
<keyword evidence="5" id="KW-1185">Reference proteome</keyword>
<dbReference type="PANTHER" id="PTHR43135:SF3">
    <property type="entry name" value="ALPHA-D-RIBOSE 1-METHYLPHOSPHONATE 5-TRIPHOSPHATE DIPHOSPHATASE"/>
    <property type="match status" value="1"/>
</dbReference>
<keyword evidence="1" id="KW-0732">Signal</keyword>
<feature type="domain" description="SnoaL-like" evidence="3">
    <location>
        <begin position="466"/>
        <end position="564"/>
    </location>
</feature>
<dbReference type="Gene3D" id="3.10.450.50">
    <property type="match status" value="1"/>
</dbReference>